<dbReference type="CDD" id="cd00684">
    <property type="entry name" value="Terpene_cyclase_plant_C1"/>
    <property type="match status" value="1"/>
</dbReference>
<comment type="cofactor">
    <cofactor evidence="1">
        <name>Mg(2+)</name>
        <dbReference type="ChEBI" id="CHEBI:18420"/>
    </cofactor>
</comment>
<dbReference type="Gene3D" id="1.50.10.130">
    <property type="entry name" value="Terpene synthase, N-terminal domain"/>
    <property type="match status" value="1"/>
</dbReference>
<dbReference type="FunFam" id="1.10.600.10:FF:000007">
    <property type="entry name" value="Isoprene synthase, chloroplastic"/>
    <property type="match status" value="1"/>
</dbReference>
<comment type="pathway">
    <text evidence="2">Secondary metabolite biosynthesis; terpenoid biosynthesis.</text>
</comment>
<evidence type="ECO:0000256" key="7">
    <source>
        <dbReference type="SAM" id="MobiDB-lite"/>
    </source>
</evidence>
<sequence length="554" mass="64070">MAAVEADTSLQANNKTTSEPVRPLANFPPSAWGDRFLSFSLDNSKLEEYAKALEGPKEDVRRMITDPTIDSNAKLNLIYSVHRLGLTYLFLEEIDGQLDKLFNELNLQDYEDADLYTVSLHFQVFRHHGYKLSCDVFNKFKDGSMGAFKEYIMSDVRGMLSLFESTHLRIRGESILDEALEFTETQLKKVVNTLEGNITRQVKQALKRPFHQGMPMVEAKLYFSNYQDECSKHKSLPTFAKVHFDYLQLLHKEELRIVSKWWKDMEFQSTTPYIKDRVPEIYLWILGLYFEPRYSQARIIATKITLFLVVLDDTYDAYATIEEIRLLTDAINRWEPSAVEQLPEYIKPFYGILLNEYDELEKTFAKEGRAYSVNASKQAFQEIARGYLEEAEWAHSGHVASFHEYMRNGLITSAYNVISKSALVGMGEIANEEALDWYESHPKTLKASELISRLQDDVMTFQFERERGQSATGVDAYIKTFGVSEERAIEELNKMIENAWKDINEGCLKPREVSMDLLAPILNLARMIDVVYRYDDGFTFPGKTLKEYITLLFL</sequence>
<dbReference type="FunFam" id="1.50.10.130:FF:000001">
    <property type="entry name" value="Isoprene synthase, chloroplastic"/>
    <property type="match status" value="1"/>
</dbReference>
<dbReference type="InterPro" id="IPR005630">
    <property type="entry name" value="Terpene_synthase_metal-bd"/>
</dbReference>
<dbReference type="InterPro" id="IPR008930">
    <property type="entry name" value="Terpenoid_cyclase/PrenylTrfase"/>
</dbReference>
<dbReference type="PANTHER" id="PTHR31225:SF120">
    <property type="entry name" value="GERMACRENE-A SYNTHASE"/>
    <property type="match status" value="1"/>
</dbReference>
<dbReference type="Gene3D" id="1.10.600.10">
    <property type="entry name" value="Farnesyl Diphosphate Synthase"/>
    <property type="match status" value="1"/>
</dbReference>
<evidence type="ECO:0000259" key="9">
    <source>
        <dbReference type="Pfam" id="PF03936"/>
    </source>
</evidence>
<dbReference type="InterPro" id="IPR008949">
    <property type="entry name" value="Isoprenoid_synthase_dom_sf"/>
</dbReference>
<dbReference type="GO" id="GO:0034005">
    <property type="term" value="F:germacrene-A synthase activity"/>
    <property type="evidence" value="ECO:0007669"/>
    <property type="project" value="UniProtKB-EC"/>
</dbReference>
<dbReference type="SUPFAM" id="SSF48576">
    <property type="entry name" value="Terpenoid synthases"/>
    <property type="match status" value="1"/>
</dbReference>
<feature type="compositionally biased region" description="Polar residues" evidence="7">
    <location>
        <begin position="8"/>
        <end position="19"/>
    </location>
</feature>
<dbReference type="InterPro" id="IPR034741">
    <property type="entry name" value="Terpene_cyclase-like_1_C"/>
</dbReference>
<feature type="domain" description="Terpene synthase N-terminal" evidence="8">
    <location>
        <begin position="32"/>
        <end position="206"/>
    </location>
</feature>
<dbReference type="SFLD" id="SFLDG01019">
    <property type="entry name" value="Terpene_Cyclase_Like_1_C_Termi"/>
    <property type="match status" value="1"/>
</dbReference>
<feature type="domain" description="Terpene synthase metal-binding" evidence="9">
    <location>
        <begin position="263"/>
        <end position="502"/>
    </location>
</feature>
<keyword evidence="3" id="KW-0479">Metal-binding</keyword>
<dbReference type="EC" id="4.2.3.23" evidence="6"/>
<dbReference type="BRENDA" id="4.2.3.23">
    <property type="organism ID" value="12601"/>
</dbReference>
<keyword evidence="4" id="KW-0460">Magnesium</keyword>
<evidence type="ECO:0000313" key="10">
    <source>
        <dbReference type="EMBL" id="AIX97168.1"/>
    </source>
</evidence>
<organism evidence="10">
    <name type="scientific">Barnadesia spinosa</name>
    <name type="common">Spiny barnadesia</name>
    <dbReference type="NCBI Taxonomy" id="171760"/>
    <lineage>
        <taxon>Eukaryota</taxon>
        <taxon>Viridiplantae</taxon>
        <taxon>Streptophyta</taxon>
        <taxon>Embryophyta</taxon>
        <taxon>Tracheophyta</taxon>
        <taxon>Spermatophyta</taxon>
        <taxon>Magnoliopsida</taxon>
        <taxon>eudicotyledons</taxon>
        <taxon>Gunneridae</taxon>
        <taxon>Pentapetalae</taxon>
        <taxon>asterids</taxon>
        <taxon>campanulids</taxon>
        <taxon>Asterales</taxon>
        <taxon>Asteraceae</taxon>
        <taxon>Barnadesioideae</taxon>
        <taxon>Barnadesia</taxon>
    </lineage>
</organism>
<evidence type="ECO:0000256" key="3">
    <source>
        <dbReference type="ARBA" id="ARBA00022723"/>
    </source>
</evidence>
<dbReference type="EMBL" id="KM066977">
    <property type="protein sequence ID" value="AIX97168.1"/>
    <property type="molecule type" value="mRNA"/>
</dbReference>
<dbReference type="InterPro" id="IPR001906">
    <property type="entry name" value="Terpene_synth_N"/>
</dbReference>
<dbReference type="Pfam" id="PF01397">
    <property type="entry name" value="Terpene_synth"/>
    <property type="match status" value="1"/>
</dbReference>
<dbReference type="SFLD" id="SFLDS00005">
    <property type="entry name" value="Isoprenoid_Synthase_Type_I"/>
    <property type="match status" value="1"/>
</dbReference>
<dbReference type="InterPro" id="IPR050148">
    <property type="entry name" value="Terpene_synthase-like"/>
</dbReference>
<keyword evidence="5 10" id="KW-0456">Lyase</keyword>
<dbReference type="GO" id="GO:0000287">
    <property type="term" value="F:magnesium ion binding"/>
    <property type="evidence" value="ECO:0007669"/>
    <property type="project" value="InterPro"/>
</dbReference>
<evidence type="ECO:0000256" key="1">
    <source>
        <dbReference type="ARBA" id="ARBA00001946"/>
    </source>
</evidence>
<proteinExistence type="evidence at transcript level"/>
<reference evidence="10" key="1">
    <citation type="submission" date="2014-06" db="EMBL/GenBank/DDBJ databases">
        <title>Germacrene A synthases in Barnadesia spinosa.</title>
        <authorList>
            <person name="Nguyen T.-D."/>
            <person name="Ro D.-K."/>
        </authorList>
    </citation>
    <scope>NUCLEOTIDE SEQUENCE</scope>
</reference>
<evidence type="ECO:0000256" key="4">
    <source>
        <dbReference type="ARBA" id="ARBA00022842"/>
    </source>
</evidence>
<dbReference type="GO" id="GO:0016102">
    <property type="term" value="P:diterpenoid biosynthetic process"/>
    <property type="evidence" value="ECO:0007669"/>
    <property type="project" value="InterPro"/>
</dbReference>
<feature type="region of interest" description="Disordered" evidence="7">
    <location>
        <begin position="1"/>
        <end position="25"/>
    </location>
</feature>
<evidence type="ECO:0000256" key="2">
    <source>
        <dbReference type="ARBA" id="ARBA00004721"/>
    </source>
</evidence>
<dbReference type="InterPro" id="IPR036965">
    <property type="entry name" value="Terpene_synth_N_sf"/>
</dbReference>
<evidence type="ECO:0000256" key="6">
    <source>
        <dbReference type="ARBA" id="ARBA00038973"/>
    </source>
</evidence>
<accession>A0A0U1XRI2</accession>
<dbReference type="PANTHER" id="PTHR31225">
    <property type="entry name" value="OS04G0344100 PROTEIN-RELATED"/>
    <property type="match status" value="1"/>
</dbReference>
<evidence type="ECO:0000259" key="8">
    <source>
        <dbReference type="Pfam" id="PF01397"/>
    </source>
</evidence>
<dbReference type="InterPro" id="IPR044814">
    <property type="entry name" value="Terpene_cyclase_plant_C1"/>
</dbReference>
<evidence type="ECO:0000256" key="5">
    <source>
        <dbReference type="ARBA" id="ARBA00023239"/>
    </source>
</evidence>
<gene>
    <name evidence="10" type="primary">GAO2</name>
</gene>
<dbReference type="SUPFAM" id="SSF48239">
    <property type="entry name" value="Terpenoid cyclases/Protein prenyltransferases"/>
    <property type="match status" value="1"/>
</dbReference>
<dbReference type="Pfam" id="PF03936">
    <property type="entry name" value="Terpene_synth_C"/>
    <property type="match status" value="1"/>
</dbReference>
<protein>
    <recommendedName>
        <fullName evidence="6">germacrene-A synthase</fullName>
        <ecNumber evidence="6">4.2.3.23</ecNumber>
    </recommendedName>
</protein>
<dbReference type="AlphaFoldDB" id="A0A0U1XRI2"/>
<name>A0A0U1XRI2_BARSP</name>